<gene>
    <name evidence="5" type="ORF">DY000_02058677</name>
</gene>
<reference evidence="5 6" key="1">
    <citation type="journal article" date="2020" name="BMC Genomics">
        <title>Intraspecific diversification of the crop wild relative Brassica cretica Lam. using demographic model selection.</title>
        <authorList>
            <person name="Kioukis A."/>
            <person name="Michalopoulou V.A."/>
            <person name="Briers L."/>
            <person name="Pirintsos S."/>
            <person name="Studholme D.J."/>
            <person name="Pavlidis P."/>
            <person name="Sarris P.F."/>
        </authorList>
    </citation>
    <scope>NUCLEOTIDE SEQUENCE [LARGE SCALE GENOMIC DNA]</scope>
    <source>
        <strain evidence="6">cv. PFS-1207/04</strain>
    </source>
</reference>
<dbReference type="EMBL" id="QGKV02001556">
    <property type="protein sequence ID" value="KAF3517616.1"/>
    <property type="molecule type" value="Genomic_DNA"/>
</dbReference>
<dbReference type="PANTHER" id="PTHR13375">
    <property type="entry name" value="FMS INTERACTING PROTEIN"/>
    <property type="match status" value="1"/>
</dbReference>
<dbReference type="InterPro" id="IPR019163">
    <property type="entry name" value="THO_Thoc5"/>
</dbReference>
<sequence length="236" mass="27147">MVAMQSTLTLDEGSNLTYCERLRFNHLNRDAQSYARQQAEQNQESSGDDGKRQRKRPKKETCDEAGLYRVHPLKLVLHIYDDETPDPKSHKLVMLTFEYLLKLNLVCVGIEESQEDILCDLFPDDAGLEPPHQSTKLILGDDHAFDESRTSRPYKWAQHLAGIEVLPEMSPFVTGKDTQNSDTASVSDHYSVQTILRRLRPSDEACDWTEMGWLKRDITCEEVWPRRGAPRLRTKS</sequence>
<evidence type="ECO:0000313" key="5">
    <source>
        <dbReference type="EMBL" id="KAF3517616.1"/>
    </source>
</evidence>
<keyword evidence="6" id="KW-1185">Reference proteome</keyword>
<name>A0ABQ7AU63_BRACR</name>
<evidence type="ECO:0000313" key="6">
    <source>
        <dbReference type="Proteomes" id="UP000266723"/>
    </source>
</evidence>
<protein>
    <submittedName>
        <fullName evidence="5">Uncharacterized protein</fullName>
    </submittedName>
</protein>
<organism evidence="5 6">
    <name type="scientific">Brassica cretica</name>
    <name type="common">Mustard</name>
    <dbReference type="NCBI Taxonomy" id="69181"/>
    <lineage>
        <taxon>Eukaryota</taxon>
        <taxon>Viridiplantae</taxon>
        <taxon>Streptophyta</taxon>
        <taxon>Embryophyta</taxon>
        <taxon>Tracheophyta</taxon>
        <taxon>Spermatophyta</taxon>
        <taxon>Magnoliopsida</taxon>
        <taxon>eudicotyledons</taxon>
        <taxon>Gunneridae</taxon>
        <taxon>Pentapetalae</taxon>
        <taxon>rosids</taxon>
        <taxon>malvids</taxon>
        <taxon>Brassicales</taxon>
        <taxon>Brassicaceae</taxon>
        <taxon>Brassiceae</taxon>
        <taxon>Brassica</taxon>
    </lineage>
</organism>
<comment type="similarity">
    <text evidence="2">Belongs to the THOC5 family.</text>
</comment>
<proteinExistence type="inferred from homology"/>
<dbReference type="PANTHER" id="PTHR13375:SF5">
    <property type="entry name" value="THO COMPLEX SUBUNIT 5A"/>
    <property type="match status" value="1"/>
</dbReference>
<evidence type="ECO:0000256" key="1">
    <source>
        <dbReference type="ARBA" id="ARBA00004123"/>
    </source>
</evidence>
<accession>A0ABQ7AU63</accession>
<feature type="region of interest" description="Disordered" evidence="4">
    <location>
        <begin position="34"/>
        <end position="61"/>
    </location>
</feature>
<evidence type="ECO:0000256" key="3">
    <source>
        <dbReference type="ARBA" id="ARBA00023242"/>
    </source>
</evidence>
<comment type="caution">
    <text evidence="5">The sequence shown here is derived from an EMBL/GenBank/DDBJ whole genome shotgun (WGS) entry which is preliminary data.</text>
</comment>
<evidence type="ECO:0000256" key="4">
    <source>
        <dbReference type="SAM" id="MobiDB-lite"/>
    </source>
</evidence>
<evidence type="ECO:0000256" key="2">
    <source>
        <dbReference type="ARBA" id="ARBA00008044"/>
    </source>
</evidence>
<comment type="subcellular location">
    <subcellularLocation>
        <location evidence="1">Nucleus</location>
    </subcellularLocation>
</comment>
<dbReference type="Pfam" id="PF09766">
    <property type="entry name" value="FmiP_Thoc5"/>
    <property type="match status" value="1"/>
</dbReference>
<keyword evidence="3" id="KW-0539">Nucleus</keyword>
<feature type="compositionally biased region" description="Polar residues" evidence="4">
    <location>
        <begin position="34"/>
        <end position="45"/>
    </location>
</feature>
<dbReference type="Proteomes" id="UP000266723">
    <property type="component" value="Unassembled WGS sequence"/>
</dbReference>